<protein>
    <submittedName>
        <fullName evidence="1">Uncharacterized protein</fullName>
    </submittedName>
</protein>
<accession>A0A0F7L682</accession>
<reference evidence="1" key="1">
    <citation type="journal article" date="2015" name="Front. Microbiol.">
        <title>Combining genomic sequencing methods to explore viral diversity and reveal potential virus-host interactions.</title>
        <authorList>
            <person name="Chow C.E."/>
            <person name="Winget D.M."/>
            <person name="White R.A.III."/>
            <person name="Hallam S.J."/>
            <person name="Suttle C.A."/>
        </authorList>
    </citation>
    <scope>NUCLEOTIDE SEQUENCE</scope>
    <source>
        <strain evidence="1">Anoxic3_9</strain>
    </source>
</reference>
<dbReference type="EMBL" id="KR029584">
    <property type="protein sequence ID" value="AKH46531.1"/>
    <property type="molecule type" value="Genomic_DNA"/>
</dbReference>
<reference evidence="1" key="2">
    <citation type="submission" date="2015-03" db="EMBL/GenBank/DDBJ databases">
        <authorList>
            <person name="Chow C.-E.T."/>
            <person name="Winget D.M."/>
            <person name="White R.A.III."/>
            <person name="Hallam S.J."/>
            <person name="Suttle C.A."/>
        </authorList>
    </citation>
    <scope>NUCLEOTIDE SEQUENCE</scope>
    <source>
        <strain evidence="1">Anoxic3_9</strain>
    </source>
</reference>
<sequence>MPGQCGWLCHASDTFCCQWVYYSYSYHKSDNPYYRWNGDGRWYVWRHSSINKRCCFKKVKCGWFF</sequence>
<name>A0A0F7L682_9VIRU</name>
<evidence type="ECO:0000313" key="1">
    <source>
        <dbReference type="EMBL" id="AKH46531.1"/>
    </source>
</evidence>
<proteinExistence type="predicted"/>
<organism evidence="1">
    <name type="scientific">uncultured marine virus</name>
    <dbReference type="NCBI Taxonomy" id="186617"/>
    <lineage>
        <taxon>Viruses</taxon>
        <taxon>environmental samples</taxon>
    </lineage>
</organism>